<name>A0A3B0XR14_9ZZZZ</name>
<evidence type="ECO:0000259" key="4">
    <source>
        <dbReference type="Pfam" id="PF25973"/>
    </source>
</evidence>
<dbReference type="GO" id="GO:0060003">
    <property type="term" value="P:copper ion export"/>
    <property type="evidence" value="ECO:0007669"/>
    <property type="project" value="TreeGrafter"/>
</dbReference>
<accession>A0A3B0XR14</accession>
<dbReference type="NCBIfam" id="TIGR01730">
    <property type="entry name" value="RND_mfp"/>
    <property type="match status" value="1"/>
</dbReference>
<dbReference type="GO" id="GO:0022857">
    <property type="term" value="F:transmembrane transporter activity"/>
    <property type="evidence" value="ECO:0007669"/>
    <property type="project" value="InterPro"/>
</dbReference>
<dbReference type="InterPro" id="IPR006143">
    <property type="entry name" value="RND_pump_MFP"/>
</dbReference>
<feature type="domain" description="CzcB-like barrel-sandwich hybrid" evidence="4">
    <location>
        <begin position="165"/>
        <end position="304"/>
    </location>
</feature>
<dbReference type="EMBL" id="UOFJ01000260">
    <property type="protein sequence ID" value="VAW67130.1"/>
    <property type="molecule type" value="Genomic_DNA"/>
</dbReference>
<dbReference type="Pfam" id="PF25973">
    <property type="entry name" value="BSH_CzcB"/>
    <property type="match status" value="1"/>
</dbReference>
<dbReference type="GO" id="GO:0016020">
    <property type="term" value="C:membrane"/>
    <property type="evidence" value="ECO:0007669"/>
    <property type="project" value="InterPro"/>
</dbReference>
<dbReference type="Pfam" id="PF25954">
    <property type="entry name" value="Beta-barrel_RND_2"/>
    <property type="match status" value="1"/>
</dbReference>
<dbReference type="InterPro" id="IPR058647">
    <property type="entry name" value="BSH_CzcB-like"/>
</dbReference>
<sequence length="462" mass="50672">MNIKTFLMLALLSSSMTYLPLAMSNENTPEHAHKDGEEHTEHSDGEKGHEEHAEHSDDEKSHEEHAEHGDDEKGHEEHAEHSDEEKGHEEHAAHSDDEKGHEEHGEEGEEAHGGHGGEHEEHSDGTTDLNSAQMEIAGIIVRPLQLQAVNSAIKAPGEVRFNTYKTVSVTPRITAQVIDRHVVLGQLVRKGQPIVTLSSVEMAEAQGSLLVADREWKRVKTLGRKVVSARRHTEAKINWELAKAKVKAYGMSTPQIEKLISSEDFSRANGRFELVASSKGTVLKENYILGQQADPGEELIRITDESSLWVIANVPPAIAHEISVGNPASVQFGERIFPAKVAQINHSLDEITRTTGIRLLVENKNDALHPGLFVNTQIETSSQSQALAVPEAAVLRSADGDWEVFVEQGSAGKFKGQEVELVRISNGIAIIKGIEPATRVVVEGAFFVQSELAKSGFEIHNH</sequence>
<evidence type="ECO:0000259" key="3">
    <source>
        <dbReference type="Pfam" id="PF25954"/>
    </source>
</evidence>
<keyword evidence="1" id="KW-0813">Transport</keyword>
<organism evidence="5">
    <name type="scientific">hydrothermal vent metagenome</name>
    <dbReference type="NCBI Taxonomy" id="652676"/>
    <lineage>
        <taxon>unclassified sequences</taxon>
        <taxon>metagenomes</taxon>
        <taxon>ecological metagenomes</taxon>
    </lineage>
</organism>
<evidence type="ECO:0000313" key="5">
    <source>
        <dbReference type="EMBL" id="VAW67130.1"/>
    </source>
</evidence>
<dbReference type="PANTHER" id="PTHR30097">
    <property type="entry name" value="CATION EFFLUX SYSTEM PROTEIN CUSB"/>
    <property type="match status" value="1"/>
</dbReference>
<dbReference type="InterPro" id="IPR051909">
    <property type="entry name" value="MFP_Cation_Efflux"/>
</dbReference>
<evidence type="ECO:0000256" key="1">
    <source>
        <dbReference type="ARBA" id="ARBA00022448"/>
    </source>
</evidence>
<dbReference type="SUPFAM" id="SSF111369">
    <property type="entry name" value="HlyD-like secretion proteins"/>
    <property type="match status" value="1"/>
</dbReference>
<dbReference type="InterPro" id="IPR058792">
    <property type="entry name" value="Beta-barrel_RND_2"/>
</dbReference>
<gene>
    <name evidence="5" type="ORF">MNBD_GAMMA10-1144</name>
</gene>
<dbReference type="Gene3D" id="2.40.420.20">
    <property type="match status" value="1"/>
</dbReference>
<feature type="region of interest" description="Disordered" evidence="2">
    <location>
        <begin position="26"/>
        <end position="126"/>
    </location>
</feature>
<dbReference type="AlphaFoldDB" id="A0A3B0XR14"/>
<feature type="domain" description="CusB-like beta-barrel" evidence="3">
    <location>
        <begin position="308"/>
        <end position="381"/>
    </location>
</feature>
<dbReference type="Gene3D" id="2.40.30.170">
    <property type="match status" value="1"/>
</dbReference>
<reference evidence="5" key="1">
    <citation type="submission" date="2018-06" db="EMBL/GenBank/DDBJ databases">
        <authorList>
            <person name="Zhirakovskaya E."/>
        </authorList>
    </citation>
    <scope>NUCLEOTIDE SEQUENCE</scope>
</reference>
<dbReference type="GO" id="GO:0015679">
    <property type="term" value="P:plasma membrane copper ion transport"/>
    <property type="evidence" value="ECO:0007669"/>
    <property type="project" value="TreeGrafter"/>
</dbReference>
<evidence type="ECO:0000256" key="2">
    <source>
        <dbReference type="SAM" id="MobiDB-lite"/>
    </source>
</evidence>
<proteinExistence type="predicted"/>
<dbReference type="PANTHER" id="PTHR30097:SF15">
    <property type="entry name" value="CATION EFFLUX SYSTEM PROTEIN CUSB"/>
    <property type="match status" value="1"/>
</dbReference>
<protein>
    <submittedName>
        <fullName evidence="5">Probable Co/Zn/Cd efflux system membrane fusion protein</fullName>
    </submittedName>
</protein>
<dbReference type="GO" id="GO:0046914">
    <property type="term" value="F:transition metal ion binding"/>
    <property type="evidence" value="ECO:0007669"/>
    <property type="project" value="TreeGrafter"/>
</dbReference>
<feature type="compositionally biased region" description="Basic and acidic residues" evidence="2">
    <location>
        <begin position="28"/>
        <end position="125"/>
    </location>
</feature>
<dbReference type="GO" id="GO:0030288">
    <property type="term" value="C:outer membrane-bounded periplasmic space"/>
    <property type="evidence" value="ECO:0007669"/>
    <property type="project" value="TreeGrafter"/>
</dbReference>